<sequence>MSHDQAEKDSVPTDFGESAEEALRYAAMLAGEYEAELTIMHVVSLFGEADAKAEKHLRDMEKYADKFADQLHAQAEEIIDRTIEEHAGGELVMRKLIVRGIAPNEEILRVAEEKEMDLIVMGTYGKSGVKHLLFGSTAETVVRHAGCPVLTVRHHASHTFDFQRIRKILFPTDFSDYSKRALPYALSFAQRYHSELHVLHVFEQRIHPAFYIADKSTPFDLDEGLRDRALDALDEFVYDDLRERIDFKCDVASGKPFVEIINYAKKHEIDMIVIATHGLTGLEYMIIGSTTERVVRRSQCAVLSIKDPEHEFVEL</sequence>
<dbReference type="AlphaFoldDB" id="D9PJN8"/>
<organism evidence="3">
    <name type="scientific">sediment metagenome</name>
    <dbReference type="NCBI Taxonomy" id="749907"/>
    <lineage>
        <taxon>unclassified sequences</taxon>
        <taxon>metagenomes</taxon>
        <taxon>ecological metagenomes</taxon>
    </lineage>
</organism>
<dbReference type="PANTHER" id="PTHR46268">
    <property type="entry name" value="STRESS RESPONSE PROTEIN NHAX"/>
    <property type="match status" value="1"/>
</dbReference>
<feature type="domain" description="UspA" evidence="2">
    <location>
        <begin position="11"/>
        <end position="153"/>
    </location>
</feature>
<comment type="similarity">
    <text evidence="1">Belongs to the universal stress protein A family.</text>
</comment>
<gene>
    <name evidence="3" type="ORF">LDC_1749</name>
</gene>
<feature type="domain" description="UspA" evidence="2">
    <location>
        <begin position="165"/>
        <end position="305"/>
    </location>
</feature>
<protein>
    <submittedName>
        <fullName evidence="3">Universal stress protein</fullName>
    </submittedName>
</protein>
<evidence type="ECO:0000256" key="1">
    <source>
        <dbReference type="ARBA" id="ARBA00008791"/>
    </source>
</evidence>
<dbReference type="PANTHER" id="PTHR46268:SF22">
    <property type="entry name" value="SENSOR PROTEIN KDPD-RELATED"/>
    <property type="match status" value="1"/>
</dbReference>
<proteinExistence type="inferred from homology"/>
<dbReference type="InterPro" id="IPR014729">
    <property type="entry name" value="Rossmann-like_a/b/a_fold"/>
</dbReference>
<dbReference type="InterPro" id="IPR006015">
    <property type="entry name" value="Universal_stress_UspA"/>
</dbReference>
<evidence type="ECO:0000259" key="2">
    <source>
        <dbReference type="Pfam" id="PF00582"/>
    </source>
</evidence>
<dbReference type="InterPro" id="IPR006016">
    <property type="entry name" value="UspA"/>
</dbReference>
<evidence type="ECO:0000313" key="3">
    <source>
        <dbReference type="EMBL" id="EFK96224.1"/>
    </source>
</evidence>
<name>D9PJN8_9ZZZZ</name>
<reference evidence="3" key="2">
    <citation type="journal article" date="2011" name="Microb. Ecol.">
        <title>Taxonomic and Functional Metagenomic Profiling of the Microbial Community in the Anoxic Sediment of a Sub-saline Shallow Lake (Laguna de Carrizo, Central Spain).</title>
        <authorList>
            <person name="Ferrer M."/>
            <person name="Guazzaroni M.E."/>
            <person name="Richter M."/>
            <person name="Garcia-Salamanca A."/>
            <person name="Yarza P."/>
            <person name="Suarez-Suarez A."/>
            <person name="Solano J."/>
            <person name="Alcaide M."/>
            <person name="van Dillewijn P."/>
            <person name="Molina-Henares M.A."/>
            <person name="Lopez-Cortes N."/>
            <person name="Al-Ramahi Y."/>
            <person name="Guerrero C."/>
            <person name="Acosta A."/>
            <person name="de Eugenio L.I."/>
            <person name="Martinez V."/>
            <person name="Marques S."/>
            <person name="Rojo F."/>
            <person name="Santero E."/>
            <person name="Genilloud O."/>
            <person name="Perez-Perez J."/>
            <person name="Rossello-Mora R."/>
            <person name="Ramos J.L."/>
        </authorList>
    </citation>
    <scope>NUCLEOTIDE SEQUENCE</scope>
</reference>
<dbReference type="Pfam" id="PF00582">
    <property type="entry name" value="Usp"/>
    <property type="match status" value="2"/>
</dbReference>
<dbReference type="PRINTS" id="PR01438">
    <property type="entry name" value="UNVRSLSTRESS"/>
</dbReference>
<dbReference type="EMBL" id="ADZX01000538">
    <property type="protein sequence ID" value="EFK96224.1"/>
    <property type="molecule type" value="Genomic_DNA"/>
</dbReference>
<comment type="caution">
    <text evidence="3">The sequence shown here is derived from an EMBL/GenBank/DDBJ whole genome shotgun (WGS) entry which is preliminary data.</text>
</comment>
<dbReference type="SUPFAM" id="SSF52402">
    <property type="entry name" value="Adenine nucleotide alpha hydrolases-like"/>
    <property type="match status" value="2"/>
</dbReference>
<dbReference type="Gene3D" id="3.40.50.620">
    <property type="entry name" value="HUPs"/>
    <property type="match status" value="2"/>
</dbReference>
<reference evidence="3" key="1">
    <citation type="submission" date="2010-07" db="EMBL/GenBank/DDBJ databases">
        <authorList>
            <consortium name="CONSOLIDER consortium CSD2007-00005"/>
            <person name="Guazzaroni M.-E."/>
            <person name="Richter M."/>
            <person name="Garcia-Salamanca A."/>
            <person name="Yarza P."/>
            <person name="Ferrer M."/>
        </authorList>
    </citation>
    <scope>NUCLEOTIDE SEQUENCE</scope>
</reference>
<accession>D9PJN8</accession>
<dbReference type="CDD" id="cd00293">
    <property type="entry name" value="USP-like"/>
    <property type="match status" value="2"/>
</dbReference>